<dbReference type="EMBL" id="GBRH01173966">
    <property type="protein sequence ID" value="JAE23930.1"/>
    <property type="molecule type" value="Transcribed_RNA"/>
</dbReference>
<evidence type="ECO:0000313" key="1">
    <source>
        <dbReference type="EMBL" id="JAE23930.1"/>
    </source>
</evidence>
<accession>A0A0A9GFQ8</accession>
<organism evidence="1">
    <name type="scientific">Arundo donax</name>
    <name type="common">Giant reed</name>
    <name type="synonym">Donax arundinaceus</name>
    <dbReference type="NCBI Taxonomy" id="35708"/>
    <lineage>
        <taxon>Eukaryota</taxon>
        <taxon>Viridiplantae</taxon>
        <taxon>Streptophyta</taxon>
        <taxon>Embryophyta</taxon>
        <taxon>Tracheophyta</taxon>
        <taxon>Spermatophyta</taxon>
        <taxon>Magnoliopsida</taxon>
        <taxon>Liliopsida</taxon>
        <taxon>Poales</taxon>
        <taxon>Poaceae</taxon>
        <taxon>PACMAD clade</taxon>
        <taxon>Arundinoideae</taxon>
        <taxon>Arundineae</taxon>
        <taxon>Arundo</taxon>
    </lineage>
</organism>
<proteinExistence type="predicted"/>
<protein>
    <submittedName>
        <fullName evidence="1">Uncharacterized protein</fullName>
    </submittedName>
</protein>
<name>A0A0A9GFQ8_ARUDO</name>
<dbReference type="AlphaFoldDB" id="A0A0A9GFQ8"/>
<reference evidence="1" key="1">
    <citation type="submission" date="2014-09" db="EMBL/GenBank/DDBJ databases">
        <authorList>
            <person name="Magalhaes I.L.F."/>
            <person name="Oliveira U."/>
            <person name="Santos F.R."/>
            <person name="Vidigal T.H.D.A."/>
            <person name="Brescovit A.D."/>
            <person name="Santos A.J."/>
        </authorList>
    </citation>
    <scope>NUCLEOTIDE SEQUENCE</scope>
    <source>
        <tissue evidence="1">Shoot tissue taken approximately 20 cm above the soil surface</tissue>
    </source>
</reference>
<sequence>MLISIPESFTFRLIGILHYCYLITHHRLCY</sequence>
<reference evidence="1" key="2">
    <citation type="journal article" date="2015" name="Data Brief">
        <title>Shoot transcriptome of the giant reed, Arundo donax.</title>
        <authorList>
            <person name="Barrero R.A."/>
            <person name="Guerrero F.D."/>
            <person name="Moolhuijzen P."/>
            <person name="Goolsby J.A."/>
            <person name="Tidwell J."/>
            <person name="Bellgard S.E."/>
            <person name="Bellgard M.I."/>
        </authorList>
    </citation>
    <scope>NUCLEOTIDE SEQUENCE</scope>
    <source>
        <tissue evidence="1">Shoot tissue taken approximately 20 cm above the soil surface</tissue>
    </source>
</reference>